<name>A0A1R2BHH7_9CILI</name>
<organism evidence="2 3">
    <name type="scientific">Stentor coeruleus</name>
    <dbReference type="NCBI Taxonomy" id="5963"/>
    <lineage>
        <taxon>Eukaryota</taxon>
        <taxon>Sar</taxon>
        <taxon>Alveolata</taxon>
        <taxon>Ciliophora</taxon>
        <taxon>Postciliodesmatophora</taxon>
        <taxon>Heterotrichea</taxon>
        <taxon>Heterotrichida</taxon>
        <taxon>Stentoridae</taxon>
        <taxon>Stentor</taxon>
    </lineage>
</organism>
<dbReference type="AlphaFoldDB" id="A0A1R2BHH7"/>
<evidence type="ECO:0000256" key="1">
    <source>
        <dbReference type="SAM" id="MobiDB-lite"/>
    </source>
</evidence>
<accession>A0A1R2BHH7</accession>
<feature type="compositionally biased region" description="Basic and acidic residues" evidence="1">
    <location>
        <begin position="126"/>
        <end position="189"/>
    </location>
</feature>
<feature type="compositionally biased region" description="Basic and acidic residues" evidence="1">
    <location>
        <begin position="197"/>
        <end position="216"/>
    </location>
</feature>
<evidence type="ECO:0000313" key="2">
    <source>
        <dbReference type="EMBL" id="OMJ76210.1"/>
    </source>
</evidence>
<protein>
    <submittedName>
        <fullName evidence="2">Uncharacterized protein</fullName>
    </submittedName>
</protein>
<proteinExistence type="predicted"/>
<keyword evidence="3" id="KW-1185">Reference proteome</keyword>
<gene>
    <name evidence="2" type="ORF">SteCoe_24466</name>
</gene>
<dbReference type="EMBL" id="MPUH01000644">
    <property type="protein sequence ID" value="OMJ76210.1"/>
    <property type="molecule type" value="Genomic_DNA"/>
</dbReference>
<feature type="region of interest" description="Disordered" evidence="1">
    <location>
        <begin position="125"/>
        <end position="247"/>
    </location>
</feature>
<sequence>MGTDRTTHKIYVDCKGLKFIQIAKSNLLVIKLLKKLEVTFSECFPDLPPVHLEKITEKGYTVPLLYRVDEVFENTAEIVVYEKPPSPHIERELHVSRAIEKELNKTRIPEKDALRVIEKQPVAINKKQEEQKAHLQKDQKREEAKKDDVKKDDSKKEENKKEDTRKEEAIKDFKVEIPKKKPRNDRNKDTSTSSKFIRVEDERKAIVTSEPSKRDPIYSSSSDDSDADIYGKDEKKPLLSKSNIFRS</sequence>
<dbReference type="Proteomes" id="UP000187209">
    <property type="component" value="Unassembled WGS sequence"/>
</dbReference>
<evidence type="ECO:0000313" key="3">
    <source>
        <dbReference type="Proteomes" id="UP000187209"/>
    </source>
</evidence>
<reference evidence="2 3" key="1">
    <citation type="submission" date="2016-11" db="EMBL/GenBank/DDBJ databases">
        <title>The macronuclear genome of Stentor coeruleus: a giant cell with tiny introns.</title>
        <authorList>
            <person name="Slabodnick M."/>
            <person name="Ruby J.G."/>
            <person name="Reiff S.B."/>
            <person name="Swart E.C."/>
            <person name="Gosai S."/>
            <person name="Prabakaran S."/>
            <person name="Witkowska E."/>
            <person name="Larue G.E."/>
            <person name="Fisher S."/>
            <person name="Freeman R.M."/>
            <person name="Gunawardena J."/>
            <person name="Chu W."/>
            <person name="Stover N.A."/>
            <person name="Gregory B.D."/>
            <person name="Nowacki M."/>
            <person name="Derisi J."/>
            <person name="Roy S.W."/>
            <person name="Marshall W.F."/>
            <person name="Sood P."/>
        </authorList>
    </citation>
    <scope>NUCLEOTIDE SEQUENCE [LARGE SCALE GENOMIC DNA]</scope>
    <source>
        <strain evidence="2">WM001</strain>
    </source>
</reference>
<comment type="caution">
    <text evidence="2">The sequence shown here is derived from an EMBL/GenBank/DDBJ whole genome shotgun (WGS) entry which is preliminary data.</text>
</comment>